<protein>
    <submittedName>
        <fullName evidence="1">Uncharacterized protein</fullName>
    </submittedName>
</protein>
<keyword evidence="2" id="KW-1185">Reference proteome</keyword>
<dbReference type="AlphaFoldDB" id="A0A4Q7ZB89"/>
<comment type="caution">
    <text evidence="1">The sequence shown here is derived from an EMBL/GenBank/DDBJ whole genome shotgun (WGS) entry which is preliminary data.</text>
</comment>
<evidence type="ECO:0000313" key="2">
    <source>
        <dbReference type="Proteomes" id="UP000292423"/>
    </source>
</evidence>
<organism evidence="1 2">
    <name type="scientific">Fluviicoccus keumensis</name>
    <dbReference type="NCBI Taxonomy" id="1435465"/>
    <lineage>
        <taxon>Bacteria</taxon>
        <taxon>Pseudomonadati</taxon>
        <taxon>Pseudomonadota</taxon>
        <taxon>Gammaproteobacteria</taxon>
        <taxon>Moraxellales</taxon>
        <taxon>Moraxellaceae</taxon>
        <taxon>Fluviicoccus</taxon>
    </lineage>
</organism>
<dbReference type="RefSeq" id="WP_130410638.1">
    <property type="nucleotide sequence ID" value="NZ_SHKX01000010.1"/>
</dbReference>
<sequence>MQFSVNDFAAHVLKAIKNGEDFSFPCMYNDQLREIDLDFSLDSLNHIDALLLNIRNRYKPSYDNLIQTQAGQLFLMVLAFYFMSVMAKVSQCSVKWFDYEEFKAIVPANAAPEHCFETNFVCIAQSAIRLPLFAVNDILFKNPAGLGLANYAEQFLNEPPEHIELNFQNEKETLSDELVSKNESLVNLSECMGLLLAATIAHAPSTNFGITLLAPSTEEGRPGMKLVKFMSDDTSEFRNHLDNNPRQKEWLCGVCDGYVYPYEGKTDALIFEAINYQKDPKTKIHLYLPYSHDETSKQFYFSKPLLIKNHWSDTDIEIISKSIIKHILQMPIALDAWRKYYPEYDTISETPIKKPWYKFW</sequence>
<evidence type="ECO:0000313" key="1">
    <source>
        <dbReference type="EMBL" id="RZU47391.1"/>
    </source>
</evidence>
<dbReference type="Proteomes" id="UP000292423">
    <property type="component" value="Unassembled WGS sequence"/>
</dbReference>
<proteinExistence type="predicted"/>
<accession>A0A4Q7ZB89</accession>
<gene>
    <name evidence="1" type="ORF">EV700_0352</name>
</gene>
<dbReference type="EMBL" id="SHKX01000010">
    <property type="protein sequence ID" value="RZU47391.1"/>
    <property type="molecule type" value="Genomic_DNA"/>
</dbReference>
<dbReference type="OrthoDB" id="6664285at2"/>
<reference evidence="1 2" key="1">
    <citation type="submission" date="2019-02" db="EMBL/GenBank/DDBJ databases">
        <title>Genomic Encyclopedia of Type Strains, Phase IV (KMG-IV): sequencing the most valuable type-strain genomes for metagenomic binning, comparative biology and taxonomic classification.</title>
        <authorList>
            <person name="Goeker M."/>
        </authorList>
    </citation>
    <scope>NUCLEOTIDE SEQUENCE [LARGE SCALE GENOMIC DNA]</scope>
    <source>
        <strain evidence="1 2">DSM 105135</strain>
    </source>
</reference>
<name>A0A4Q7ZB89_9GAMM</name>